<organism evidence="3">
    <name type="scientific">Magnetospirillum gryphiswaldense</name>
    <dbReference type="NCBI Taxonomy" id="55518"/>
    <lineage>
        <taxon>Bacteria</taxon>
        <taxon>Pseudomonadati</taxon>
        <taxon>Pseudomonadota</taxon>
        <taxon>Alphaproteobacteria</taxon>
        <taxon>Rhodospirillales</taxon>
        <taxon>Rhodospirillaceae</taxon>
        <taxon>Magnetospirillum</taxon>
    </lineage>
</organism>
<proteinExistence type="predicted"/>
<gene>
    <name evidence="3" type="ORF">MGR_1943</name>
</gene>
<dbReference type="EMBL" id="CU459003">
    <property type="protein sequence ID" value="CAM77651.1"/>
    <property type="molecule type" value="Genomic_DNA"/>
</dbReference>
<feature type="domain" description="Transposase IS116/IS110/IS902 C-terminal" evidence="2">
    <location>
        <begin position="210"/>
        <end position="287"/>
    </location>
</feature>
<dbReference type="PANTHER" id="PTHR33055:SF3">
    <property type="entry name" value="PUTATIVE TRANSPOSASE FOR IS117-RELATED"/>
    <property type="match status" value="1"/>
</dbReference>
<dbReference type="InterPro" id="IPR003346">
    <property type="entry name" value="Transposase_20"/>
</dbReference>
<evidence type="ECO:0000313" key="3">
    <source>
        <dbReference type="EMBL" id="CAM77651.1"/>
    </source>
</evidence>
<name>A4U444_9PROT</name>
<accession>A4U444</accession>
<dbReference type="RefSeq" id="WP_106001161.1">
    <property type="nucleotide sequence ID" value="NZ_CP027527.1"/>
</dbReference>
<dbReference type="NCBIfam" id="NF033542">
    <property type="entry name" value="transpos_IS110"/>
    <property type="match status" value="1"/>
</dbReference>
<dbReference type="PANTHER" id="PTHR33055">
    <property type="entry name" value="TRANSPOSASE FOR INSERTION SEQUENCE ELEMENT IS1111A"/>
    <property type="match status" value="1"/>
</dbReference>
<dbReference type="AlphaFoldDB" id="A4U444"/>
<dbReference type="GO" id="GO:0004803">
    <property type="term" value="F:transposase activity"/>
    <property type="evidence" value="ECO:0007669"/>
    <property type="project" value="InterPro"/>
</dbReference>
<sequence length="342" mass="37319">MAIVTIGLDLAKLVFQVHGVDEAGQVVVRRQLRRAEVEGFFQKLPPCLVGMEACGSAHYWARRISAFGHEVRLIAPIRVKAYVQRGKKNDANDAAAIAEVITRPHMTFVPAKSAEQQGVLMLHRTRDLMVRQRTMLINALRGHLAEFGIVAAQGVRRINELIDGLGNAAIPELARIALRQIAVPIDACSQSVEVLEGQIVAWHKTNEASRNLATIPGIGPITASALAVSVPDPSVFNCGRKLAAWLGLVPRQNSTGGKDRLGRITKTGDSYLRRLLVIGATSVIRYARDKAPGKGEWLKTLLDRKSPRLASVALANKMARIAWSVLTRGEVYRETYPVPNAA</sequence>
<dbReference type="Pfam" id="PF01548">
    <property type="entry name" value="DEDD_Tnp_IS110"/>
    <property type="match status" value="1"/>
</dbReference>
<dbReference type="InterPro" id="IPR002525">
    <property type="entry name" value="Transp_IS110-like_N"/>
</dbReference>
<feature type="domain" description="Transposase IS110-like N-terminal" evidence="1">
    <location>
        <begin position="6"/>
        <end position="147"/>
    </location>
</feature>
<evidence type="ECO:0000259" key="1">
    <source>
        <dbReference type="Pfam" id="PF01548"/>
    </source>
</evidence>
<dbReference type="Pfam" id="PF02371">
    <property type="entry name" value="Transposase_20"/>
    <property type="match status" value="1"/>
</dbReference>
<dbReference type="GO" id="GO:0006313">
    <property type="term" value="P:DNA transposition"/>
    <property type="evidence" value="ECO:0007669"/>
    <property type="project" value="InterPro"/>
</dbReference>
<dbReference type="GO" id="GO:0003677">
    <property type="term" value="F:DNA binding"/>
    <property type="evidence" value="ECO:0007669"/>
    <property type="project" value="InterPro"/>
</dbReference>
<reference evidence="3" key="1">
    <citation type="journal article" date="2007" name="J. Bacteriol.">
        <title>Comparative genome analysis of four magnetotactic bacteria reveals a complex set of group-specific genes implicated in magnetosome biomineralization and function.</title>
        <authorList>
            <person name="Richter M."/>
            <person name="Kube M."/>
            <person name="Bazylinski D.A."/>
            <person name="Lombardot T."/>
            <person name="Gloeckner F.O."/>
            <person name="Reinhardt R."/>
            <person name="Schueler D."/>
        </authorList>
    </citation>
    <scope>NUCLEOTIDE SEQUENCE</scope>
    <source>
        <strain evidence="3">MSR-1</strain>
    </source>
</reference>
<dbReference type="InterPro" id="IPR047650">
    <property type="entry name" value="Transpos_IS110"/>
</dbReference>
<evidence type="ECO:0000259" key="2">
    <source>
        <dbReference type="Pfam" id="PF02371"/>
    </source>
</evidence>
<protein>
    <submittedName>
        <fullName evidence="3">Transposase and inactivated derivatives</fullName>
    </submittedName>
</protein>